<sequence length="263" mass="29570">MGIIQVEAKFGKALTSTHANIMDVLQKLGSLSNDRVPPEKLFGVLPHGRTYLKSSAGSLSLDQLNDQLLEIVSVRKLIAEQLDSALEARNHSGNPSEEASYCNGDCSEVEAKFGEALKSTHANIMDVLQKLGSLGNDHVPSEKLFGSVTSRENILVSSGQNPLQKLVLIIGDGRFHEKEHLKRWVRDLLVKRRMVAFLLMDSPQESIIDLKELPFQGKEIKVSKYLDSFPFPYYIVLRNIEALPRTLADLLRQWFELMENTRE</sequence>
<organism evidence="1 2">
    <name type="scientific">Pistacia integerrima</name>
    <dbReference type="NCBI Taxonomy" id="434235"/>
    <lineage>
        <taxon>Eukaryota</taxon>
        <taxon>Viridiplantae</taxon>
        <taxon>Streptophyta</taxon>
        <taxon>Embryophyta</taxon>
        <taxon>Tracheophyta</taxon>
        <taxon>Spermatophyta</taxon>
        <taxon>Magnoliopsida</taxon>
        <taxon>eudicotyledons</taxon>
        <taxon>Gunneridae</taxon>
        <taxon>Pentapetalae</taxon>
        <taxon>rosids</taxon>
        <taxon>malvids</taxon>
        <taxon>Sapindales</taxon>
        <taxon>Anacardiaceae</taxon>
        <taxon>Pistacia</taxon>
    </lineage>
</organism>
<comment type="caution">
    <text evidence="1">The sequence shown here is derived from an EMBL/GenBank/DDBJ whole genome shotgun (WGS) entry which is preliminary data.</text>
</comment>
<proteinExistence type="predicted"/>
<reference evidence="2" key="1">
    <citation type="journal article" date="2023" name="G3 (Bethesda)">
        <title>Genome assembly and association tests identify interacting loci associated with vigor, precocity, and sex in interspecific pistachio rootstocks.</title>
        <authorList>
            <person name="Palmer W."/>
            <person name="Jacygrad E."/>
            <person name="Sagayaradj S."/>
            <person name="Cavanaugh K."/>
            <person name="Han R."/>
            <person name="Bertier L."/>
            <person name="Beede B."/>
            <person name="Kafkas S."/>
            <person name="Golino D."/>
            <person name="Preece J."/>
            <person name="Michelmore R."/>
        </authorList>
    </citation>
    <scope>NUCLEOTIDE SEQUENCE [LARGE SCALE GENOMIC DNA]</scope>
</reference>
<keyword evidence="2" id="KW-1185">Reference proteome</keyword>
<dbReference type="EMBL" id="CM047750">
    <property type="protein sequence ID" value="KAJ0008109.1"/>
    <property type="molecule type" value="Genomic_DNA"/>
</dbReference>
<name>A0ACC0X3E7_9ROSI</name>
<evidence type="ECO:0000313" key="1">
    <source>
        <dbReference type="EMBL" id="KAJ0008109.1"/>
    </source>
</evidence>
<protein>
    <submittedName>
        <fullName evidence="1">Uncharacterized protein</fullName>
    </submittedName>
</protein>
<accession>A0ACC0X3E7</accession>
<gene>
    <name evidence="1" type="ORF">Pint_29029</name>
</gene>
<dbReference type="Proteomes" id="UP001163603">
    <property type="component" value="Chromosome 15"/>
</dbReference>
<evidence type="ECO:0000313" key="2">
    <source>
        <dbReference type="Proteomes" id="UP001163603"/>
    </source>
</evidence>